<organism evidence="11 12">
    <name type="scientific">Metallosphaera yellowstonensis MK1</name>
    <dbReference type="NCBI Taxonomy" id="671065"/>
    <lineage>
        <taxon>Archaea</taxon>
        <taxon>Thermoproteota</taxon>
        <taxon>Thermoprotei</taxon>
        <taxon>Sulfolobales</taxon>
        <taxon>Sulfolobaceae</taxon>
        <taxon>Metallosphaera</taxon>
    </lineage>
</organism>
<dbReference type="Pfam" id="PF01193">
    <property type="entry name" value="RNA_pol_L"/>
    <property type="match status" value="1"/>
</dbReference>
<dbReference type="Proteomes" id="UP000003980">
    <property type="component" value="Unassembled WGS sequence"/>
</dbReference>
<dbReference type="Gene3D" id="3.30.1360.10">
    <property type="entry name" value="RNA polymerase, RBP11-like subunit"/>
    <property type="match status" value="1"/>
</dbReference>
<evidence type="ECO:0000256" key="8">
    <source>
        <dbReference type="ARBA" id="ARBA00025804"/>
    </source>
</evidence>
<dbReference type="InterPro" id="IPR050518">
    <property type="entry name" value="Rpo3/RPB3_RNA_Pol_subunit"/>
</dbReference>
<dbReference type="NCBIfam" id="NF001988">
    <property type="entry name" value="PRK00783.1"/>
    <property type="match status" value="1"/>
</dbReference>
<keyword evidence="6 9" id="KW-0804">Transcription</keyword>
<dbReference type="GO" id="GO:0003899">
    <property type="term" value="F:DNA-directed RNA polymerase activity"/>
    <property type="evidence" value="ECO:0007669"/>
    <property type="project" value="UniProtKB-UniRule"/>
</dbReference>
<keyword evidence="2 9" id="KW-0548">Nucleotidyltransferase</keyword>
<comment type="subunit">
    <text evidence="9">Part of the RNA polymerase complex.</text>
</comment>
<name>H2C8S5_9CREN</name>
<evidence type="ECO:0000313" key="11">
    <source>
        <dbReference type="EMBL" id="EHP68551.1"/>
    </source>
</evidence>
<keyword evidence="12" id="KW-1185">Reference proteome</keyword>
<evidence type="ECO:0000256" key="7">
    <source>
        <dbReference type="ARBA" id="ARBA00023291"/>
    </source>
</evidence>
<dbReference type="GO" id="GO:0003677">
    <property type="term" value="F:DNA binding"/>
    <property type="evidence" value="ECO:0007669"/>
    <property type="project" value="UniProtKB-UniRule"/>
</dbReference>
<gene>
    <name evidence="9" type="primary">rpo3</name>
    <name evidence="9" type="synonym">rpoD</name>
    <name evidence="11" type="ORF">MetMK1DRAFT_00029920</name>
</gene>
<keyword evidence="5 9" id="KW-0411">Iron-sulfur</keyword>
<dbReference type="AlphaFoldDB" id="H2C8S5"/>
<evidence type="ECO:0000256" key="4">
    <source>
        <dbReference type="ARBA" id="ARBA00023004"/>
    </source>
</evidence>
<feature type="domain" description="DNA-directed RNA polymerase RpoA/D/Rpb3-type" evidence="10">
    <location>
        <begin position="12"/>
        <end position="258"/>
    </location>
</feature>
<keyword evidence="3 9" id="KW-0479">Metal-binding</keyword>
<comment type="cofactor">
    <cofactor evidence="9">
        <name>[3Fe-4S] cluster</name>
        <dbReference type="ChEBI" id="CHEBI:21137"/>
    </cofactor>
    <text evidence="9">Binds 1 [3Fe-4S] cluster.</text>
</comment>
<evidence type="ECO:0000256" key="9">
    <source>
        <dbReference type="HAMAP-Rule" id="MF_00320"/>
    </source>
</evidence>
<feature type="binding site" evidence="9">
    <location>
        <position position="206"/>
    </location>
    <ligand>
        <name>[3Fe-4S] cluster</name>
        <dbReference type="ChEBI" id="CHEBI:21137"/>
    </ligand>
</feature>
<comment type="function">
    <text evidence="9">DNA-dependent RNA polymerase (RNAP) catalyzes the transcription of DNA into RNA using the four ribonucleoside triphosphates as substrates.</text>
</comment>
<dbReference type="SMART" id="SM00662">
    <property type="entry name" value="RPOLD"/>
    <property type="match status" value="1"/>
</dbReference>
<evidence type="ECO:0000256" key="2">
    <source>
        <dbReference type="ARBA" id="ARBA00022695"/>
    </source>
</evidence>
<dbReference type="GO" id="GO:0046983">
    <property type="term" value="F:protein dimerization activity"/>
    <property type="evidence" value="ECO:0007669"/>
    <property type="project" value="InterPro"/>
</dbReference>
<dbReference type="GO" id="GO:0051538">
    <property type="term" value="F:3 iron, 4 sulfur cluster binding"/>
    <property type="evidence" value="ECO:0007669"/>
    <property type="project" value="UniProtKB-KW"/>
</dbReference>
<dbReference type="HAMAP" id="MF_00320">
    <property type="entry name" value="RNApol_arch_Rpo3"/>
    <property type="match status" value="1"/>
</dbReference>
<comment type="similarity">
    <text evidence="8 9">Belongs to the archaeal Rpo3/eukaryotic RPB3 RNA polymerase subunit family.</text>
</comment>
<evidence type="ECO:0000256" key="6">
    <source>
        <dbReference type="ARBA" id="ARBA00023163"/>
    </source>
</evidence>
<dbReference type="InterPro" id="IPR001514">
    <property type="entry name" value="DNA-dir_RNA_pol_30-40kDasu_CS"/>
</dbReference>
<keyword evidence="4 9" id="KW-0408">Iron</keyword>
<dbReference type="InterPro" id="IPR011263">
    <property type="entry name" value="DNA-dir_RNA_pol_RpoA/D/Rpb3"/>
</dbReference>
<keyword evidence="9" id="KW-0808">Transferase</keyword>
<dbReference type="GO" id="GO:0005737">
    <property type="term" value="C:cytoplasm"/>
    <property type="evidence" value="ECO:0007669"/>
    <property type="project" value="UniProtKB-SubCell"/>
</dbReference>
<dbReference type="HOGENOM" id="CLU_038421_3_1_2"/>
<keyword evidence="7 9" id="KW-0003">3Fe-4S</keyword>
<dbReference type="STRING" id="671065.MetMK1DRAFT_00029920"/>
<dbReference type="PANTHER" id="PTHR11800:SF2">
    <property type="entry name" value="DNA-DIRECTED RNA POLYMERASE II SUBUNIT RPB3"/>
    <property type="match status" value="1"/>
</dbReference>
<dbReference type="SUPFAM" id="SSF55257">
    <property type="entry name" value="RBP11-like subunits of RNA polymerase"/>
    <property type="match status" value="1"/>
</dbReference>
<dbReference type="GO" id="GO:0000428">
    <property type="term" value="C:DNA-directed RNA polymerase complex"/>
    <property type="evidence" value="ECO:0007669"/>
    <property type="project" value="UniProtKB-KW"/>
</dbReference>
<dbReference type="eggNOG" id="arCOG04241">
    <property type="taxonomic scope" value="Archaea"/>
</dbReference>
<comment type="subcellular location">
    <subcellularLocation>
        <location evidence="9">Cytoplasm</location>
    </subcellularLocation>
</comment>
<dbReference type="Gene3D" id="3.30.70.20">
    <property type="match status" value="1"/>
</dbReference>
<dbReference type="RefSeq" id="WP_009075092.1">
    <property type="nucleotide sequence ID" value="NZ_JH597770.1"/>
</dbReference>
<feature type="binding site" evidence="9">
    <location>
        <position position="209"/>
    </location>
    <ligand>
        <name>[3Fe-4S] cluster</name>
        <dbReference type="ChEBI" id="CHEBI:21137"/>
    </ligand>
</feature>
<dbReference type="InterPro" id="IPR022842">
    <property type="entry name" value="RNAP_Rpo3/Rpb3/RPAC1"/>
</dbReference>
<feature type="binding site" evidence="9">
    <location>
        <position position="203"/>
    </location>
    <ligand>
        <name>[3Fe-4S] cluster</name>
        <dbReference type="ChEBI" id="CHEBI:21137"/>
    </ligand>
</feature>
<proteinExistence type="inferred from homology"/>
<dbReference type="EMBL" id="JH597770">
    <property type="protein sequence ID" value="EHP68551.1"/>
    <property type="molecule type" value="Genomic_DNA"/>
</dbReference>
<evidence type="ECO:0000256" key="1">
    <source>
        <dbReference type="ARBA" id="ARBA00022478"/>
    </source>
</evidence>
<evidence type="ECO:0000256" key="3">
    <source>
        <dbReference type="ARBA" id="ARBA00022723"/>
    </source>
</evidence>
<evidence type="ECO:0000259" key="10">
    <source>
        <dbReference type="SMART" id="SM00662"/>
    </source>
</evidence>
<dbReference type="SUPFAM" id="SSF56553">
    <property type="entry name" value="Insert subdomain of RNA polymerase alpha subunit"/>
    <property type="match status" value="1"/>
</dbReference>
<dbReference type="Pfam" id="PF01000">
    <property type="entry name" value="RNA_pol_A_bac"/>
    <property type="match status" value="1"/>
</dbReference>
<dbReference type="EC" id="2.7.7.6" evidence="9"/>
<reference evidence="11 12" key="1">
    <citation type="submission" date="2012-01" db="EMBL/GenBank/DDBJ databases">
        <title>Improved High-Quality Draft sequence of Metallosphaera yellowstonensis MK1.</title>
        <authorList>
            <consortium name="US DOE Joint Genome Institute"/>
            <person name="Lucas S."/>
            <person name="Han J."/>
            <person name="Cheng J.-F."/>
            <person name="Goodwin L."/>
            <person name="Pitluck S."/>
            <person name="Peters L."/>
            <person name="Teshima H."/>
            <person name="Detter J.C."/>
            <person name="Han C."/>
            <person name="Tapia R."/>
            <person name="Land M."/>
            <person name="Hauser L."/>
            <person name="Kyrpides N."/>
            <person name="Kozubal M."/>
            <person name="Macur R.E."/>
            <person name="Jay Z."/>
            <person name="Inskeep W."/>
            <person name="Woyke T."/>
        </authorList>
    </citation>
    <scope>NUCLEOTIDE SEQUENCE [LARGE SCALE GENOMIC DNA]</scope>
    <source>
        <strain evidence="11 12">MK1</strain>
    </source>
</reference>
<dbReference type="CDD" id="cd07030">
    <property type="entry name" value="RNAP_D"/>
    <property type="match status" value="1"/>
</dbReference>
<dbReference type="InterPro" id="IPR036603">
    <property type="entry name" value="RBP11-like"/>
</dbReference>
<dbReference type="InterPro" id="IPR036643">
    <property type="entry name" value="RNApol_insert_sf"/>
</dbReference>
<keyword evidence="1 9" id="KW-0240">DNA-directed RNA polymerase</keyword>
<dbReference type="GO" id="GO:0046872">
    <property type="term" value="F:metal ion binding"/>
    <property type="evidence" value="ECO:0007669"/>
    <property type="project" value="UniProtKB-KW"/>
</dbReference>
<evidence type="ECO:0000256" key="5">
    <source>
        <dbReference type="ARBA" id="ARBA00023014"/>
    </source>
</evidence>
<protein>
    <recommendedName>
        <fullName evidence="9">DNA-directed RNA polymerase subunit Rpo3</fullName>
        <ecNumber evidence="9">2.7.7.6</ecNumber>
    </recommendedName>
    <alternativeName>
        <fullName evidence="9">DNA-directed RNA polymerase subunit D</fullName>
    </alternativeName>
</protein>
<accession>H2C8S5</accession>
<dbReference type="PANTHER" id="PTHR11800">
    <property type="entry name" value="DNA-DIRECTED RNA POLYMERASE"/>
    <property type="match status" value="1"/>
</dbReference>
<dbReference type="Gene3D" id="2.170.120.12">
    <property type="entry name" value="DNA-directed RNA polymerase, insert domain"/>
    <property type="match status" value="1"/>
</dbReference>
<sequence length="262" mass="29786">MPIKVIEEEKGHINLLIHGYPLEFVNSVRRACMLFVPVMAVDEVYVIENNSPLYDEVLAHRLALIPFESNDAIDYYRRPEECENCTENCERCFTKIYIDVSAEETQKMVYSRDIKTEDPHVVPISRDIPIVLLGKNQKVSLEAKVRLGYGKEHAKFMPVSKAVSRYRPKVEVEKNCEKAVEVCPEGVFKLVDGKLTVENELACTLCEECLKYCQGIKVSAVPGEYILEVESVGTLDARRILIEATKSILSKVEELKKKVESL</sequence>
<dbReference type="InterPro" id="IPR011262">
    <property type="entry name" value="DNA-dir_RNA_pol_insert"/>
</dbReference>
<keyword evidence="9" id="KW-0963">Cytoplasm</keyword>
<dbReference type="OrthoDB" id="84933at2157"/>
<evidence type="ECO:0000313" key="12">
    <source>
        <dbReference type="Proteomes" id="UP000003980"/>
    </source>
</evidence>
<dbReference type="PROSITE" id="PS00446">
    <property type="entry name" value="RNA_POL_D_30KD"/>
    <property type="match status" value="1"/>
</dbReference>
<dbReference type="GO" id="GO:0006351">
    <property type="term" value="P:DNA-templated transcription"/>
    <property type="evidence" value="ECO:0007669"/>
    <property type="project" value="UniProtKB-UniRule"/>
</dbReference>
<comment type="catalytic activity">
    <reaction evidence="9">
        <text>RNA(n) + a ribonucleoside 5'-triphosphate = RNA(n+1) + diphosphate</text>
        <dbReference type="Rhea" id="RHEA:21248"/>
        <dbReference type="Rhea" id="RHEA-COMP:14527"/>
        <dbReference type="Rhea" id="RHEA-COMP:17342"/>
        <dbReference type="ChEBI" id="CHEBI:33019"/>
        <dbReference type="ChEBI" id="CHEBI:61557"/>
        <dbReference type="ChEBI" id="CHEBI:140395"/>
        <dbReference type="EC" id="2.7.7.6"/>
    </reaction>
</comment>